<evidence type="ECO:0000256" key="3">
    <source>
        <dbReference type="ARBA" id="ARBA00023002"/>
    </source>
</evidence>
<organism evidence="5 6">
    <name type="scientific">Aspergillus calidoustus</name>
    <dbReference type="NCBI Taxonomy" id="454130"/>
    <lineage>
        <taxon>Eukaryota</taxon>
        <taxon>Fungi</taxon>
        <taxon>Dikarya</taxon>
        <taxon>Ascomycota</taxon>
        <taxon>Pezizomycotina</taxon>
        <taxon>Eurotiomycetes</taxon>
        <taxon>Eurotiomycetidae</taxon>
        <taxon>Eurotiales</taxon>
        <taxon>Aspergillaceae</taxon>
        <taxon>Aspergillus</taxon>
        <taxon>Aspergillus subgen. Nidulantes</taxon>
    </lineage>
</organism>
<evidence type="ECO:0000256" key="1">
    <source>
        <dbReference type="ARBA" id="ARBA00022630"/>
    </source>
</evidence>
<dbReference type="Proteomes" id="UP000054771">
    <property type="component" value="Unassembled WGS sequence"/>
</dbReference>
<accession>A0A0U5C138</accession>
<dbReference type="OrthoDB" id="4406839at2759"/>
<dbReference type="Pfam" id="PF01494">
    <property type="entry name" value="FAD_binding_3"/>
    <property type="match status" value="1"/>
</dbReference>
<dbReference type="InterPro" id="IPR002938">
    <property type="entry name" value="FAD-bd"/>
</dbReference>
<dbReference type="Gene3D" id="3.50.50.60">
    <property type="entry name" value="FAD/NAD(P)-binding domain"/>
    <property type="match status" value="1"/>
</dbReference>
<keyword evidence="3" id="KW-0560">Oxidoreductase</keyword>
<feature type="domain" description="FAD-binding" evidence="4">
    <location>
        <begin position="6"/>
        <end position="137"/>
    </location>
</feature>
<dbReference type="SUPFAM" id="SSF51905">
    <property type="entry name" value="FAD/NAD(P)-binding domain"/>
    <property type="match status" value="1"/>
</dbReference>
<gene>
    <name evidence="5" type="ORF">ASPCAL00454</name>
</gene>
<keyword evidence="6" id="KW-1185">Reference proteome</keyword>
<keyword evidence="1" id="KW-0285">Flavoprotein</keyword>
<dbReference type="STRING" id="454130.A0A0U5C138"/>
<dbReference type="EMBL" id="CDMC01000001">
    <property type="protein sequence ID" value="CEL00860.1"/>
    <property type="molecule type" value="Genomic_DNA"/>
</dbReference>
<keyword evidence="2" id="KW-0274">FAD</keyword>
<evidence type="ECO:0000259" key="4">
    <source>
        <dbReference type="Pfam" id="PF01494"/>
    </source>
</evidence>
<proteinExistence type="predicted"/>
<dbReference type="InterPro" id="IPR036188">
    <property type="entry name" value="FAD/NAD-bd_sf"/>
</dbReference>
<dbReference type="PRINTS" id="PR00419">
    <property type="entry name" value="ADXRDTASE"/>
</dbReference>
<reference evidence="6" key="1">
    <citation type="journal article" date="2016" name="Genome Announc.">
        <title>Draft genome sequences of fungus Aspergillus calidoustus.</title>
        <authorList>
            <person name="Horn F."/>
            <person name="Linde J."/>
            <person name="Mattern D.J."/>
            <person name="Walther G."/>
            <person name="Guthke R."/>
            <person name="Scherlach K."/>
            <person name="Martin K."/>
            <person name="Brakhage A.A."/>
            <person name="Petzke L."/>
            <person name="Valiante V."/>
        </authorList>
    </citation>
    <scope>NUCLEOTIDE SEQUENCE [LARGE SCALE GENOMIC DNA]</scope>
    <source>
        <strain evidence="6">SF006504</strain>
    </source>
</reference>
<protein>
    <recommendedName>
        <fullName evidence="4">FAD-binding domain-containing protein</fullName>
    </recommendedName>
</protein>
<evidence type="ECO:0000313" key="5">
    <source>
        <dbReference type="EMBL" id="CEL00860.1"/>
    </source>
</evidence>
<dbReference type="AlphaFoldDB" id="A0A0U5C138"/>
<dbReference type="GO" id="GO:0071949">
    <property type="term" value="F:FAD binding"/>
    <property type="evidence" value="ECO:0007669"/>
    <property type="project" value="InterPro"/>
</dbReference>
<dbReference type="GO" id="GO:0016491">
    <property type="term" value="F:oxidoreductase activity"/>
    <property type="evidence" value="ECO:0007669"/>
    <property type="project" value="UniProtKB-KW"/>
</dbReference>
<evidence type="ECO:0000313" key="6">
    <source>
        <dbReference type="Proteomes" id="UP000054771"/>
    </source>
</evidence>
<name>A0A0U5C138_ASPCI</name>
<sequence length="174" mass="18295">MPQAHDTKILVVGTGPVGCFVAYQLGKQGTPVTILEKEPALPYTPRAVDYYGAAQVTFKNTAYPSVDDGTGHYKVYGEMIAGLPLSDTTIPCCAYLSGPLKLRQSELTQLLLREALATGLANIHFQAAVEAITDRGEEGVLVTAGNPATDLVSVYTAAQTAARPRPANSSTSPA</sequence>
<evidence type="ECO:0000256" key="2">
    <source>
        <dbReference type="ARBA" id="ARBA00022827"/>
    </source>
</evidence>